<keyword evidence="2" id="KW-0732">Signal</keyword>
<evidence type="ECO:0000256" key="2">
    <source>
        <dbReference type="SAM" id="SignalP"/>
    </source>
</evidence>
<dbReference type="GO" id="GO:0030313">
    <property type="term" value="C:cell envelope"/>
    <property type="evidence" value="ECO:0007669"/>
    <property type="project" value="UniProtKB-SubCell"/>
</dbReference>
<organism evidence="4 5">
    <name type="scientific">Pseudopedobacter saltans (strain ATCC 51119 / DSM 12145 / JCM 21818 / CCUG 39354 / LMG 10337 / NBRC 100064 / NCIMB 13643)</name>
    <name type="common">Pedobacter saltans</name>
    <dbReference type="NCBI Taxonomy" id="762903"/>
    <lineage>
        <taxon>Bacteria</taxon>
        <taxon>Pseudomonadati</taxon>
        <taxon>Bacteroidota</taxon>
        <taxon>Sphingobacteriia</taxon>
        <taxon>Sphingobacteriales</taxon>
        <taxon>Sphingobacteriaceae</taxon>
        <taxon>Pseudopedobacter</taxon>
    </lineage>
</organism>
<evidence type="ECO:0000259" key="3">
    <source>
        <dbReference type="Pfam" id="PF07940"/>
    </source>
</evidence>
<evidence type="ECO:0000313" key="5">
    <source>
        <dbReference type="Proteomes" id="UP000000310"/>
    </source>
</evidence>
<name>F0SEW7_PSESL</name>
<dbReference type="EMBL" id="CP002545">
    <property type="protein sequence ID" value="ADY53033.1"/>
    <property type="molecule type" value="Genomic_DNA"/>
</dbReference>
<dbReference type="Gene3D" id="2.70.98.70">
    <property type="match status" value="1"/>
</dbReference>
<dbReference type="SUPFAM" id="SSF48230">
    <property type="entry name" value="Chondroitin AC/alginate lyase"/>
    <property type="match status" value="1"/>
</dbReference>
<dbReference type="PANTHER" id="PTHR38045:SF1">
    <property type="entry name" value="HEPARINASE II_III-LIKE PROTEIN"/>
    <property type="match status" value="1"/>
</dbReference>
<dbReference type="Pfam" id="PF07940">
    <property type="entry name" value="Hepar_II_III_C"/>
    <property type="match status" value="1"/>
</dbReference>
<protein>
    <recommendedName>
        <fullName evidence="3">Heparinase II/III-like C-terminal domain-containing protein</fullName>
    </recommendedName>
</protein>
<dbReference type="InterPro" id="IPR012480">
    <property type="entry name" value="Hepar_II_III_C"/>
</dbReference>
<keyword evidence="5" id="KW-1185">Reference proteome</keyword>
<dbReference type="GO" id="GO:0016829">
    <property type="term" value="F:lyase activity"/>
    <property type="evidence" value="ECO:0007669"/>
    <property type="project" value="InterPro"/>
</dbReference>
<evidence type="ECO:0000256" key="1">
    <source>
        <dbReference type="ARBA" id="ARBA00004196"/>
    </source>
</evidence>
<gene>
    <name evidence="4" type="ordered locus">Pedsa_2488</name>
</gene>
<dbReference type="HOGENOM" id="CLU_008982_0_0_10"/>
<accession>F0SEW7</accession>
<dbReference type="STRING" id="762903.Pedsa_2488"/>
<dbReference type="KEGG" id="psn:Pedsa_2488"/>
<evidence type="ECO:0000313" key="4">
    <source>
        <dbReference type="EMBL" id="ADY53033.1"/>
    </source>
</evidence>
<dbReference type="AlphaFoldDB" id="F0SEW7"/>
<proteinExistence type="predicted"/>
<dbReference type="Proteomes" id="UP000000310">
    <property type="component" value="Chromosome"/>
</dbReference>
<dbReference type="PANTHER" id="PTHR38045">
    <property type="entry name" value="CHROMOSOME 1, WHOLE GENOME SHOTGUN SEQUENCE"/>
    <property type="match status" value="1"/>
</dbReference>
<dbReference type="OrthoDB" id="175534at2"/>
<dbReference type="eggNOG" id="COG4225">
    <property type="taxonomic scope" value="Bacteria"/>
</dbReference>
<feature type="domain" description="Heparinase II/III-like C-terminal" evidence="3">
    <location>
        <begin position="411"/>
        <end position="584"/>
    </location>
</feature>
<sequence>MVIKINIMKRLNCSISLCVFKFLCFLLAVQLSPAKAQIQQNTKSYDYTKIAEHPRLLLLKGEEEKIKASIIRNSDFSKLDAFMRNRADDLMKEEPLFFKKEGKRLLAVSRKALTRLYYWSYSYRITKDVKYLHRVEKELEAISAFESWNPTHFLDVGEMCMAVSIAYDWLYDDLNEDIKRKVRQAILEKAFAPSYVKEYAWFLERHNNWNSVCNAGLVYGALAILNEEPTQSIAIIERALKSVQLPLKAYGPDGNYPEGPGYWNYGTTFQVMLSAALESALGSDLGMAKAPGFMESAYYMLFSAGPSGNYFNYYDGGPAVSPASSLFWFANKLKDPSLVYEEIKALKNGIYMKVDNTDIERILPNTLVFGKDITLTEIQVPQKKMYTGHGITPVSIVRTDWEEGKGKYLGIKGGLANDAHAHMDQGTFVYDVGTLRWAMDFGLQSYITLESKGVDLWNMEQTSQRWDIFRYNNLNHNTLSINNQRHNVDGKADIIETFDNKVEMGAKVDLTAALNLNKELKAGTRKATIVDNSYLKIEDVIETNTKEVDLRWNMVTPAFAEIVDKNTIKLSQQGKTMFLKFTADIPFKLVIRPSENPADYKCEFGNYKYGEYNQPNKGTVMVGFDSKIPANKKVKYIVTFLEGKSESILKKNTFILDAPNPNTAPKGDNVFSDVSQIGIGATGNINSIGTPDWTPYGEIGIEKLFNKSFKFEIEAKKITSTGILNAGIDRSSDGQLGVRGGESTGIDKNEGFLFGMDLTGINSDVVFKLTKVCLTFFDPTESCTIVNRQIPGKMMVLSGDLKTIEEVKITQNHKRKYIDVSSLGISLKGGADYGEFLSLFNTGEGGSFRIASFEFVVK</sequence>
<reference evidence="4 5" key="1">
    <citation type="journal article" date="2011" name="Stand. Genomic Sci.">
        <title>Complete genome sequence of the gliding, heparinolytic Pedobacter saltans type strain (113).</title>
        <authorList>
            <person name="Liolios K."/>
            <person name="Sikorski J."/>
            <person name="Lu M."/>
            <person name="Nolan M."/>
            <person name="Lapidus A."/>
            <person name="Lucas S."/>
            <person name="Hammon N."/>
            <person name="Deshpande S."/>
            <person name="Cheng J.F."/>
            <person name="Tapia R."/>
            <person name="Han C."/>
            <person name="Goodwin L."/>
            <person name="Pitluck S."/>
            <person name="Huntemann M."/>
            <person name="Ivanova N."/>
            <person name="Pagani I."/>
            <person name="Mavromatis K."/>
            <person name="Ovchinikova G."/>
            <person name="Pati A."/>
            <person name="Chen A."/>
            <person name="Palaniappan K."/>
            <person name="Land M."/>
            <person name="Hauser L."/>
            <person name="Brambilla E.M."/>
            <person name="Kotsyurbenko O."/>
            <person name="Rohde M."/>
            <person name="Tindall B.J."/>
            <person name="Abt B."/>
            <person name="Goker M."/>
            <person name="Detter J.C."/>
            <person name="Woyke T."/>
            <person name="Bristow J."/>
            <person name="Eisen J.A."/>
            <person name="Markowitz V."/>
            <person name="Hugenholtz P."/>
            <person name="Klenk H.P."/>
            <person name="Kyrpides N.C."/>
        </authorList>
    </citation>
    <scope>NUCLEOTIDE SEQUENCE [LARGE SCALE GENOMIC DNA]</scope>
    <source>
        <strain evidence="5">ATCC 51119 / DSM 12145 / JCM 21818 / LMG 10337 / NBRC 100064 / NCIMB 13643</strain>
    </source>
</reference>
<reference evidence="5" key="2">
    <citation type="submission" date="2011-02" db="EMBL/GenBank/DDBJ databases">
        <title>The complete genome of Pedobacter saltans DSM 12145.</title>
        <authorList>
            <consortium name="US DOE Joint Genome Institute (JGI-PGF)"/>
            <person name="Lucas S."/>
            <person name="Copeland A."/>
            <person name="Lapidus A."/>
            <person name="Bruce D."/>
            <person name="Goodwin L."/>
            <person name="Pitluck S."/>
            <person name="Kyrpides N."/>
            <person name="Mavromatis K."/>
            <person name="Pagani I."/>
            <person name="Ivanova N."/>
            <person name="Ovchinnikova G."/>
            <person name="Lu M."/>
            <person name="Detter J.C."/>
            <person name="Han C."/>
            <person name="Land M."/>
            <person name="Hauser L."/>
            <person name="Markowitz V."/>
            <person name="Cheng J.-F."/>
            <person name="Hugenholtz P."/>
            <person name="Woyke T."/>
            <person name="Wu D."/>
            <person name="Tindall B."/>
            <person name="Pomrenke H.G."/>
            <person name="Brambilla E."/>
            <person name="Klenk H.-P."/>
            <person name="Eisen J.A."/>
        </authorList>
    </citation>
    <scope>NUCLEOTIDE SEQUENCE [LARGE SCALE GENOMIC DNA]</scope>
    <source>
        <strain evidence="5">ATCC 51119 / DSM 12145 / JCM 21818 / LMG 10337 / NBRC 100064 / NCIMB 13643</strain>
    </source>
</reference>
<feature type="signal peptide" evidence="2">
    <location>
        <begin position="1"/>
        <end position="36"/>
    </location>
</feature>
<comment type="subcellular location">
    <subcellularLocation>
        <location evidence="1">Cell envelope</location>
    </subcellularLocation>
</comment>
<feature type="chain" id="PRO_5003256158" description="Heparinase II/III-like C-terminal domain-containing protein" evidence="2">
    <location>
        <begin position="37"/>
        <end position="858"/>
    </location>
</feature>
<dbReference type="InterPro" id="IPR008929">
    <property type="entry name" value="Chondroitin_lyas"/>
</dbReference>
<dbReference type="Gene3D" id="1.50.10.100">
    <property type="entry name" value="Chondroitin AC/alginate lyase"/>
    <property type="match status" value="1"/>
</dbReference>